<dbReference type="KEGG" id="gai:IMCC3135_21320"/>
<dbReference type="AlphaFoldDB" id="A0A2Z2NWB5"/>
<evidence type="ECO:0000256" key="1">
    <source>
        <dbReference type="SAM" id="MobiDB-lite"/>
    </source>
</evidence>
<name>A0A2Z2NWB5_9GAMM</name>
<gene>
    <name evidence="2" type="ORF">IMCC3135_21320</name>
</gene>
<sequence length="220" mass="22871">MTFMSRQLASSSIFYPALRIVGLALPAACLFWNSVPVAFAQQGLQVREQNGMLSVQANNATASELAQLLSDQLGISVVVTGDTEARVNIDIIDEPLDKALAKLSPNHLLVREDKQPDSAITEVVLMMGEGSASDSSGGDEQFLPSGSPADDIVIDEAQATEEAVPTRDPNRSAAVREAADAASSDAAGMTPENSGGSPPPSAFDPVSGLPVDPLTGQPLE</sequence>
<keyword evidence="3" id="KW-1185">Reference proteome</keyword>
<evidence type="ECO:0008006" key="4">
    <source>
        <dbReference type="Google" id="ProtNLM"/>
    </source>
</evidence>
<dbReference type="EMBL" id="CP018632">
    <property type="protein sequence ID" value="ASJ74341.1"/>
    <property type="molecule type" value="Genomic_DNA"/>
</dbReference>
<reference evidence="2 3" key="1">
    <citation type="submission" date="2016-12" db="EMBL/GenBank/DDBJ databases">
        <authorList>
            <person name="Song W.-J."/>
            <person name="Kurnit D.M."/>
        </authorList>
    </citation>
    <scope>NUCLEOTIDE SEQUENCE [LARGE SCALE GENOMIC DNA]</scope>
    <source>
        <strain evidence="2 3">IMCC3135</strain>
    </source>
</reference>
<evidence type="ECO:0000313" key="3">
    <source>
        <dbReference type="Proteomes" id="UP000250079"/>
    </source>
</evidence>
<organism evidence="2 3">
    <name type="scientific">Granulosicoccus antarcticus IMCC3135</name>
    <dbReference type="NCBI Taxonomy" id="1192854"/>
    <lineage>
        <taxon>Bacteria</taxon>
        <taxon>Pseudomonadati</taxon>
        <taxon>Pseudomonadota</taxon>
        <taxon>Gammaproteobacteria</taxon>
        <taxon>Chromatiales</taxon>
        <taxon>Granulosicoccaceae</taxon>
        <taxon>Granulosicoccus</taxon>
    </lineage>
</organism>
<accession>A0A2Z2NWB5</accession>
<evidence type="ECO:0000313" key="2">
    <source>
        <dbReference type="EMBL" id="ASJ74341.1"/>
    </source>
</evidence>
<dbReference type="Proteomes" id="UP000250079">
    <property type="component" value="Chromosome"/>
</dbReference>
<protein>
    <recommendedName>
        <fullName evidence="4">Secretin/TonB short N-terminal domain-containing protein</fullName>
    </recommendedName>
</protein>
<feature type="compositionally biased region" description="Low complexity" evidence="1">
    <location>
        <begin position="171"/>
        <end position="187"/>
    </location>
</feature>
<proteinExistence type="predicted"/>
<feature type="region of interest" description="Disordered" evidence="1">
    <location>
        <begin position="129"/>
        <end position="220"/>
    </location>
</feature>
<feature type="compositionally biased region" description="Low complexity" evidence="1">
    <location>
        <begin position="129"/>
        <end position="140"/>
    </location>
</feature>